<dbReference type="InterPro" id="IPR050346">
    <property type="entry name" value="FMO-like"/>
</dbReference>
<evidence type="ECO:0000256" key="2">
    <source>
        <dbReference type="ARBA" id="ARBA00004389"/>
    </source>
</evidence>
<evidence type="ECO:0000256" key="14">
    <source>
        <dbReference type="ARBA" id="ARBA00047338"/>
    </source>
</evidence>
<evidence type="ECO:0000256" key="7">
    <source>
        <dbReference type="ARBA" id="ARBA00022827"/>
    </source>
</evidence>
<keyword evidence="8" id="KW-0521">NADP</keyword>
<comment type="catalytic activity">
    <reaction evidence="14">
        <text>hypotaurine + NADH + O2 + H(+) = taurine + NAD(+) + H2O</text>
        <dbReference type="Rhea" id="RHEA:74111"/>
        <dbReference type="ChEBI" id="CHEBI:15377"/>
        <dbReference type="ChEBI" id="CHEBI:15378"/>
        <dbReference type="ChEBI" id="CHEBI:15379"/>
        <dbReference type="ChEBI" id="CHEBI:57540"/>
        <dbReference type="ChEBI" id="CHEBI:57853"/>
        <dbReference type="ChEBI" id="CHEBI:57945"/>
        <dbReference type="ChEBI" id="CHEBI:507393"/>
        <dbReference type="EC" id="1.14.13.8"/>
    </reaction>
    <physiologicalReaction direction="left-to-right" evidence="14">
        <dbReference type="Rhea" id="RHEA:74112"/>
    </physiologicalReaction>
</comment>
<evidence type="ECO:0000256" key="13">
    <source>
        <dbReference type="ARBA" id="ARBA00045957"/>
    </source>
</evidence>
<dbReference type="InterPro" id="IPR036188">
    <property type="entry name" value="FAD/NAD-bd_sf"/>
</dbReference>
<keyword evidence="20" id="KW-1185">Reference proteome</keyword>
<evidence type="ECO:0000256" key="6">
    <source>
        <dbReference type="ARBA" id="ARBA00022824"/>
    </source>
</evidence>
<dbReference type="InterPro" id="IPR000960">
    <property type="entry name" value="Flavin_mOase"/>
</dbReference>
<evidence type="ECO:0000256" key="3">
    <source>
        <dbReference type="ARBA" id="ARBA00009183"/>
    </source>
</evidence>
<evidence type="ECO:0000256" key="1">
    <source>
        <dbReference type="ARBA" id="ARBA00001974"/>
    </source>
</evidence>
<evidence type="ECO:0000256" key="17">
    <source>
        <dbReference type="ARBA" id="ARBA00049443"/>
    </source>
</evidence>
<dbReference type="GO" id="GO:0004499">
    <property type="term" value="F:N,N-dimethylaniline monooxygenase activity"/>
    <property type="evidence" value="ECO:0007669"/>
    <property type="project" value="InterPro"/>
</dbReference>
<dbReference type="GO" id="GO:0034899">
    <property type="term" value="F:trimethylamine monooxygenase activity"/>
    <property type="evidence" value="ECO:0007669"/>
    <property type="project" value="UniProtKB-EC"/>
</dbReference>
<dbReference type="PRINTS" id="PR01121">
    <property type="entry name" value="FMOXYGENASE1"/>
</dbReference>
<evidence type="ECO:0000256" key="8">
    <source>
        <dbReference type="ARBA" id="ARBA00022857"/>
    </source>
</evidence>
<keyword evidence="11 18" id="KW-0503">Monooxygenase</keyword>
<evidence type="ECO:0000256" key="10">
    <source>
        <dbReference type="ARBA" id="ARBA00023002"/>
    </source>
</evidence>
<dbReference type="Gene3D" id="3.50.50.60">
    <property type="entry name" value="FAD/NAD(P)-binding domain"/>
    <property type="match status" value="3"/>
</dbReference>
<dbReference type="InterPro" id="IPR020946">
    <property type="entry name" value="Flavin_mOase-like"/>
</dbReference>
<keyword evidence="6" id="KW-0256">Endoplasmic reticulum</keyword>
<dbReference type="Pfam" id="PF00743">
    <property type="entry name" value="FMO-like"/>
    <property type="match status" value="1"/>
</dbReference>
<dbReference type="OrthoDB" id="66881at2759"/>
<evidence type="ECO:0000313" key="19">
    <source>
        <dbReference type="EMBL" id="KAJ8376353.1"/>
    </source>
</evidence>
<dbReference type="Proteomes" id="UP001152622">
    <property type="component" value="Chromosome 2"/>
</dbReference>
<dbReference type="GO" id="GO:0005789">
    <property type="term" value="C:endoplasmic reticulum membrane"/>
    <property type="evidence" value="ECO:0007669"/>
    <property type="project" value="UniProtKB-SubCell"/>
</dbReference>
<proteinExistence type="inferred from homology"/>
<dbReference type="PRINTS" id="PR00370">
    <property type="entry name" value="FMOXYGENASE"/>
</dbReference>
<comment type="subcellular location">
    <subcellularLocation>
        <location evidence="2">Endoplasmic reticulum membrane</location>
        <topology evidence="2">Single-pass membrane protein</topology>
    </subcellularLocation>
</comment>
<comment type="caution">
    <text evidence="19">The sequence shown here is derived from an EMBL/GenBank/DDBJ whole genome shotgun (WGS) entry which is preliminary data.</text>
</comment>
<comment type="similarity">
    <text evidence="3 18">Belongs to the FMO family.</text>
</comment>
<dbReference type="EC" id="1.-.-.-" evidence="18"/>
<keyword evidence="7 18" id="KW-0274">FAD</keyword>
<comment type="catalytic activity">
    <reaction evidence="17">
        <text>N,N-dimethylaniline + NADPH + O2 + H(+) = N,N-dimethylaniline N-oxide + NADP(+) + H2O</text>
        <dbReference type="Rhea" id="RHEA:24468"/>
        <dbReference type="ChEBI" id="CHEBI:15377"/>
        <dbReference type="ChEBI" id="CHEBI:15378"/>
        <dbReference type="ChEBI" id="CHEBI:15379"/>
        <dbReference type="ChEBI" id="CHEBI:16269"/>
        <dbReference type="ChEBI" id="CHEBI:17735"/>
        <dbReference type="ChEBI" id="CHEBI:57783"/>
        <dbReference type="ChEBI" id="CHEBI:58349"/>
        <dbReference type="EC" id="1.14.13.8"/>
    </reaction>
    <physiologicalReaction direction="left-to-right" evidence="17">
        <dbReference type="Rhea" id="RHEA:24469"/>
    </physiologicalReaction>
</comment>
<keyword evidence="10 18" id="KW-0560">Oxidoreductase</keyword>
<dbReference type="GO" id="GO:0050661">
    <property type="term" value="F:NADP binding"/>
    <property type="evidence" value="ECO:0007669"/>
    <property type="project" value="InterPro"/>
</dbReference>
<dbReference type="InterPro" id="IPR002253">
    <property type="entry name" value="Flavin_mOase_1"/>
</dbReference>
<protein>
    <recommendedName>
        <fullName evidence="18">Flavin-containing monooxygenase</fullName>
        <ecNumber evidence="18">1.-.-.-</ecNumber>
    </recommendedName>
</protein>
<keyword evidence="5" id="KW-0812">Transmembrane</keyword>
<comment type="catalytic activity">
    <reaction evidence="15">
        <text>hypotaurine + NADPH + O2 + H(+) = taurine + NADP(+) + H2O</text>
        <dbReference type="Rhea" id="RHEA:69819"/>
        <dbReference type="ChEBI" id="CHEBI:15377"/>
        <dbReference type="ChEBI" id="CHEBI:15378"/>
        <dbReference type="ChEBI" id="CHEBI:15379"/>
        <dbReference type="ChEBI" id="CHEBI:57783"/>
        <dbReference type="ChEBI" id="CHEBI:57853"/>
        <dbReference type="ChEBI" id="CHEBI:58349"/>
        <dbReference type="ChEBI" id="CHEBI:507393"/>
        <dbReference type="EC" id="1.14.13.8"/>
    </reaction>
    <physiologicalReaction direction="left-to-right" evidence="15">
        <dbReference type="Rhea" id="RHEA:69820"/>
    </physiologicalReaction>
</comment>
<sequence>MIDFLNGQGPTQDTMTRRVAVIGAGSSGLACIKCCLDEGLEPVCFESSDDIGGLWRYKEKPEPGRANIYRSLICNSSKEMLSYSDFPPPAELPNNMHHSQLLQYLHLYVEHFDLLQHIHFQTTVCCVKQGKDFSHSGQWVVETEKKGGDKETHIFDAVMVSTGHYTQPHLPLKDFPGIDTFAGQYFHSWEYHFAQDLQGKRIVVVGIGNSGADIAVDSSRVSEQVYLSTRRGAWVVSRIGDNGLPADLIKGARLFMLVQRYLPSLADHFIVQKLNQHLNHRLYGLLPLHGFYKQIPVVNDDLPGRIISGRVVVKPNVREFRGSSVVFEDGSVVDKVDVVVFATGYNYDFPFLPSSLKTKAGYRLSLYKQVFPPSVECPTLAVIGFIHALGAIIPLAEMQARWATRVFAGLHKLPPEKCMFLDIEKETMEMHQRFACSDRNPLQVDYVSYMDELAQQVGVQPNFLGLLLRDPRLGLSVLLGPCTPYQYRLRGPGQWAGARQAILTQWERVACPFKTRPIPEPQPSTQPLLLTVSCTALLLLAAIYSQAKIPADFNSFTIDDAGKMIAVDGSCRILFSVDTIQRTRKI</sequence>
<keyword evidence="9" id="KW-1133">Transmembrane helix</keyword>
<evidence type="ECO:0000256" key="16">
    <source>
        <dbReference type="ARBA" id="ARBA00048088"/>
    </source>
</evidence>
<evidence type="ECO:0000256" key="4">
    <source>
        <dbReference type="ARBA" id="ARBA00022630"/>
    </source>
</evidence>
<dbReference type="PIRSF" id="PIRSF000332">
    <property type="entry name" value="FMO"/>
    <property type="match status" value="1"/>
</dbReference>
<dbReference type="GO" id="GO:0050660">
    <property type="term" value="F:flavin adenine dinucleotide binding"/>
    <property type="evidence" value="ECO:0007669"/>
    <property type="project" value="InterPro"/>
</dbReference>
<dbReference type="PANTHER" id="PTHR23023">
    <property type="entry name" value="DIMETHYLANILINE MONOOXYGENASE"/>
    <property type="match status" value="1"/>
</dbReference>
<dbReference type="SUPFAM" id="SSF51905">
    <property type="entry name" value="FAD/NAD(P)-binding domain"/>
    <property type="match status" value="2"/>
</dbReference>
<dbReference type="FunFam" id="3.50.50.60:FF:000159">
    <property type="entry name" value="Dimethylaniline monooxygenase [N-oxide-forming]"/>
    <property type="match status" value="1"/>
</dbReference>
<comment type="function">
    <text evidence="13">Broad spectrum monooxygenase that catalyzes the oxygenation of a wide variety of nitrogen- and sulfur-containing compounds including xenobiotics. Catalyzes the S-oxygenation of hypotaurine to produce taurine, an organic osmolyte involved in cell volume regulation as well as a variety of cytoprotective and developmental processes. In vitro, catalyzes the N-oxygenation of trimethylamine (TMA) to produce trimethylamine N-oxide (TMAO) and could therefore participate to the detoxification of this compound that is generated by the action of gut microbiota from dietary precursors such as choline, choline containing compounds, betaine or L-carnitine.</text>
</comment>
<evidence type="ECO:0000256" key="5">
    <source>
        <dbReference type="ARBA" id="ARBA00022692"/>
    </source>
</evidence>
<evidence type="ECO:0000256" key="12">
    <source>
        <dbReference type="ARBA" id="ARBA00023136"/>
    </source>
</evidence>
<comment type="catalytic activity">
    <reaction evidence="16">
        <text>trimethylamine + NADPH + O2 = trimethylamine N-oxide + NADP(+) + H2O</text>
        <dbReference type="Rhea" id="RHEA:31979"/>
        <dbReference type="ChEBI" id="CHEBI:15377"/>
        <dbReference type="ChEBI" id="CHEBI:15379"/>
        <dbReference type="ChEBI" id="CHEBI:15724"/>
        <dbReference type="ChEBI" id="CHEBI:57783"/>
        <dbReference type="ChEBI" id="CHEBI:58349"/>
        <dbReference type="ChEBI" id="CHEBI:58389"/>
        <dbReference type="EC" id="1.14.13.148"/>
    </reaction>
    <physiologicalReaction direction="left-to-right" evidence="16">
        <dbReference type="Rhea" id="RHEA:31980"/>
    </physiologicalReaction>
</comment>
<evidence type="ECO:0000256" key="9">
    <source>
        <dbReference type="ARBA" id="ARBA00022989"/>
    </source>
</evidence>
<organism evidence="19 20">
    <name type="scientific">Synaphobranchus kaupii</name>
    <name type="common">Kaup's arrowtooth eel</name>
    <dbReference type="NCBI Taxonomy" id="118154"/>
    <lineage>
        <taxon>Eukaryota</taxon>
        <taxon>Metazoa</taxon>
        <taxon>Chordata</taxon>
        <taxon>Craniata</taxon>
        <taxon>Vertebrata</taxon>
        <taxon>Euteleostomi</taxon>
        <taxon>Actinopterygii</taxon>
        <taxon>Neopterygii</taxon>
        <taxon>Teleostei</taxon>
        <taxon>Anguilliformes</taxon>
        <taxon>Synaphobranchidae</taxon>
        <taxon>Synaphobranchus</taxon>
    </lineage>
</organism>
<dbReference type="AlphaFoldDB" id="A0A9Q1JB47"/>
<evidence type="ECO:0000256" key="18">
    <source>
        <dbReference type="RuleBase" id="RU361177"/>
    </source>
</evidence>
<evidence type="ECO:0000256" key="15">
    <source>
        <dbReference type="ARBA" id="ARBA00048041"/>
    </source>
</evidence>
<evidence type="ECO:0000256" key="11">
    <source>
        <dbReference type="ARBA" id="ARBA00023033"/>
    </source>
</evidence>
<name>A0A9Q1JB47_SYNKA</name>
<keyword evidence="12" id="KW-0472">Membrane</keyword>
<keyword evidence="4 18" id="KW-0285">Flavoprotein</keyword>
<gene>
    <name evidence="19" type="ORF">SKAU_G00069330</name>
</gene>
<dbReference type="EMBL" id="JAINUF010000002">
    <property type="protein sequence ID" value="KAJ8376353.1"/>
    <property type="molecule type" value="Genomic_DNA"/>
</dbReference>
<accession>A0A9Q1JB47</accession>
<evidence type="ECO:0000313" key="20">
    <source>
        <dbReference type="Proteomes" id="UP001152622"/>
    </source>
</evidence>
<reference evidence="19" key="1">
    <citation type="journal article" date="2023" name="Science">
        <title>Genome structures resolve the early diversification of teleost fishes.</title>
        <authorList>
            <person name="Parey E."/>
            <person name="Louis A."/>
            <person name="Montfort J."/>
            <person name="Bouchez O."/>
            <person name="Roques C."/>
            <person name="Iampietro C."/>
            <person name="Lluch J."/>
            <person name="Castinel A."/>
            <person name="Donnadieu C."/>
            <person name="Desvignes T."/>
            <person name="Floi Bucao C."/>
            <person name="Jouanno E."/>
            <person name="Wen M."/>
            <person name="Mejri S."/>
            <person name="Dirks R."/>
            <person name="Jansen H."/>
            <person name="Henkel C."/>
            <person name="Chen W.J."/>
            <person name="Zahm M."/>
            <person name="Cabau C."/>
            <person name="Klopp C."/>
            <person name="Thompson A.W."/>
            <person name="Robinson-Rechavi M."/>
            <person name="Braasch I."/>
            <person name="Lecointre G."/>
            <person name="Bobe J."/>
            <person name="Postlethwait J.H."/>
            <person name="Berthelot C."/>
            <person name="Roest Crollius H."/>
            <person name="Guiguen Y."/>
        </authorList>
    </citation>
    <scope>NUCLEOTIDE SEQUENCE</scope>
    <source>
        <strain evidence="19">WJC10195</strain>
    </source>
</reference>
<comment type="cofactor">
    <cofactor evidence="1 18">
        <name>FAD</name>
        <dbReference type="ChEBI" id="CHEBI:57692"/>
    </cofactor>
</comment>